<dbReference type="PROSITE" id="PS50800">
    <property type="entry name" value="SAP"/>
    <property type="match status" value="1"/>
</dbReference>
<dbReference type="Proteomes" id="UP000250140">
    <property type="component" value="Unassembled WGS sequence"/>
</dbReference>
<dbReference type="PANTHER" id="PTHR14134:SF2">
    <property type="entry name" value="E3 UBIQUITIN-PROTEIN LIGASE RAD18"/>
    <property type="match status" value="1"/>
</dbReference>
<sequence length="316" mass="35185">MKVEAVYPHLDQCDGEAKSSSGRSTRSRSVATPVRNALQRPAAKETSPAPARIPQLNYSLLKDAALRKKLQDLGIPSWGSRQLLQRRHVEWVNLWNSNCDSARPRSKRELLRELDTWERSQGGSAPNATAAVMKKDFDGQSWANSNKDQFDALIANARRGRKKPVEKDENEEAEEQATKTLPKSVELIELSPRPNQQADIPRPYENNEGALSIIREKVEQANRDGFAMRSLNEATQPILQRNGDHASTDGESLPDAPQEEGGQANFEPRTRSQTSKGIPTSSFSKNSFSSSTRKLPMFQVPEDPVVDVDRDSRATA</sequence>
<dbReference type="GO" id="GO:0006513">
    <property type="term" value="P:protein monoubiquitination"/>
    <property type="evidence" value="ECO:0007669"/>
    <property type="project" value="InterPro"/>
</dbReference>
<keyword evidence="4" id="KW-1185">Reference proteome</keyword>
<dbReference type="OrthoDB" id="9049620at2759"/>
<name>A0A8E2JSB9_9PEZI</name>
<organism evidence="3 4">
    <name type="scientific">Glonium stellatum</name>
    <dbReference type="NCBI Taxonomy" id="574774"/>
    <lineage>
        <taxon>Eukaryota</taxon>
        <taxon>Fungi</taxon>
        <taxon>Dikarya</taxon>
        <taxon>Ascomycota</taxon>
        <taxon>Pezizomycotina</taxon>
        <taxon>Dothideomycetes</taxon>
        <taxon>Pleosporomycetidae</taxon>
        <taxon>Gloniales</taxon>
        <taxon>Gloniaceae</taxon>
        <taxon>Glonium</taxon>
    </lineage>
</organism>
<feature type="region of interest" description="Disordered" evidence="1">
    <location>
        <begin position="157"/>
        <end position="205"/>
    </location>
</feature>
<feature type="compositionally biased region" description="Polar residues" evidence="1">
    <location>
        <begin position="271"/>
        <end position="280"/>
    </location>
</feature>
<dbReference type="GO" id="GO:0006301">
    <property type="term" value="P:DNA damage tolerance"/>
    <property type="evidence" value="ECO:0007669"/>
    <property type="project" value="InterPro"/>
</dbReference>
<dbReference type="GO" id="GO:0097505">
    <property type="term" value="C:Rad6-Rad18 complex"/>
    <property type="evidence" value="ECO:0007669"/>
    <property type="project" value="TreeGrafter"/>
</dbReference>
<evidence type="ECO:0000259" key="2">
    <source>
        <dbReference type="PROSITE" id="PS50800"/>
    </source>
</evidence>
<evidence type="ECO:0000256" key="1">
    <source>
        <dbReference type="SAM" id="MobiDB-lite"/>
    </source>
</evidence>
<gene>
    <name evidence="3" type="ORF">AOQ84DRAFT_389355</name>
</gene>
<protein>
    <recommendedName>
        <fullName evidence="2">SAP domain-containing protein</fullName>
    </recommendedName>
</protein>
<feature type="compositionally biased region" description="Basic and acidic residues" evidence="1">
    <location>
        <begin position="307"/>
        <end position="316"/>
    </location>
</feature>
<feature type="compositionally biased region" description="Low complexity" evidence="1">
    <location>
        <begin position="19"/>
        <end position="29"/>
    </location>
</feature>
<dbReference type="Pfam" id="PF02037">
    <property type="entry name" value="SAP"/>
    <property type="match status" value="1"/>
</dbReference>
<dbReference type="EMBL" id="KV749814">
    <property type="protein sequence ID" value="OCL07683.1"/>
    <property type="molecule type" value="Genomic_DNA"/>
</dbReference>
<feature type="domain" description="SAP" evidence="2">
    <location>
        <begin position="58"/>
        <end position="92"/>
    </location>
</feature>
<proteinExistence type="predicted"/>
<dbReference type="GO" id="GO:0061630">
    <property type="term" value="F:ubiquitin protein ligase activity"/>
    <property type="evidence" value="ECO:0007669"/>
    <property type="project" value="InterPro"/>
</dbReference>
<accession>A0A8E2JSB9</accession>
<reference evidence="3 4" key="1">
    <citation type="journal article" date="2016" name="Nat. Commun.">
        <title>Ectomycorrhizal ecology is imprinted in the genome of the dominant symbiotic fungus Cenococcum geophilum.</title>
        <authorList>
            <consortium name="DOE Joint Genome Institute"/>
            <person name="Peter M."/>
            <person name="Kohler A."/>
            <person name="Ohm R.A."/>
            <person name="Kuo A."/>
            <person name="Krutzmann J."/>
            <person name="Morin E."/>
            <person name="Arend M."/>
            <person name="Barry K.W."/>
            <person name="Binder M."/>
            <person name="Choi C."/>
            <person name="Clum A."/>
            <person name="Copeland A."/>
            <person name="Grisel N."/>
            <person name="Haridas S."/>
            <person name="Kipfer T."/>
            <person name="LaButti K."/>
            <person name="Lindquist E."/>
            <person name="Lipzen A."/>
            <person name="Maire R."/>
            <person name="Meier B."/>
            <person name="Mihaltcheva S."/>
            <person name="Molinier V."/>
            <person name="Murat C."/>
            <person name="Poggeler S."/>
            <person name="Quandt C.A."/>
            <person name="Sperisen C."/>
            <person name="Tritt A."/>
            <person name="Tisserant E."/>
            <person name="Crous P.W."/>
            <person name="Henrissat B."/>
            <person name="Nehls U."/>
            <person name="Egli S."/>
            <person name="Spatafora J.W."/>
            <person name="Grigoriev I.V."/>
            <person name="Martin F.M."/>
        </authorList>
    </citation>
    <scope>NUCLEOTIDE SEQUENCE [LARGE SCALE GENOMIC DNA]</scope>
    <source>
        <strain evidence="3 4">CBS 207.34</strain>
    </source>
</reference>
<dbReference type="InterPro" id="IPR003034">
    <property type="entry name" value="SAP_dom"/>
</dbReference>
<dbReference type="GO" id="GO:0003697">
    <property type="term" value="F:single-stranded DNA binding"/>
    <property type="evidence" value="ECO:0007669"/>
    <property type="project" value="InterPro"/>
</dbReference>
<feature type="region of interest" description="Disordered" evidence="1">
    <location>
        <begin position="12"/>
        <end position="50"/>
    </location>
</feature>
<feature type="region of interest" description="Disordered" evidence="1">
    <location>
        <begin position="225"/>
        <end position="316"/>
    </location>
</feature>
<evidence type="ECO:0000313" key="4">
    <source>
        <dbReference type="Proteomes" id="UP000250140"/>
    </source>
</evidence>
<evidence type="ECO:0000313" key="3">
    <source>
        <dbReference type="EMBL" id="OCL07683.1"/>
    </source>
</evidence>
<dbReference type="SMART" id="SM00513">
    <property type="entry name" value="SAP"/>
    <property type="match status" value="1"/>
</dbReference>
<dbReference type="InterPro" id="IPR039577">
    <property type="entry name" value="Rad18"/>
</dbReference>
<dbReference type="PANTHER" id="PTHR14134">
    <property type="entry name" value="E3 UBIQUITIN-PROTEIN LIGASE RAD18"/>
    <property type="match status" value="1"/>
</dbReference>
<dbReference type="AlphaFoldDB" id="A0A8E2JSB9"/>
<dbReference type="GO" id="GO:0005634">
    <property type="term" value="C:nucleus"/>
    <property type="evidence" value="ECO:0007669"/>
    <property type="project" value="TreeGrafter"/>
</dbReference>
<feature type="compositionally biased region" description="Low complexity" evidence="1">
    <location>
        <begin position="281"/>
        <end position="291"/>
    </location>
</feature>